<reference evidence="2" key="1">
    <citation type="submission" date="2020-03" db="EMBL/GenBank/DDBJ databases">
        <title>A high-quality chromosome-level genome assembly of a woody plant with both climbing and erect habits, Rhamnella rubrinervis.</title>
        <authorList>
            <person name="Lu Z."/>
            <person name="Yang Y."/>
            <person name="Zhu X."/>
            <person name="Sun Y."/>
        </authorList>
    </citation>
    <scope>NUCLEOTIDE SEQUENCE</scope>
    <source>
        <strain evidence="2">BYM</strain>
        <tissue evidence="2">Leaf</tissue>
    </source>
</reference>
<protein>
    <submittedName>
        <fullName evidence="2">Uncharacterized protein</fullName>
    </submittedName>
</protein>
<dbReference type="AlphaFoldDB" id="A0A8K0E4P2"/>
<dbReference type="PANTHER" id="PTHR34545">
    <property type="entry name" value="CLAVATA3/ESR (CLE)-RELATED PROTEIN 22"/>
    <property type="match status" value="1"/>
</dbReference>
<dbReference type="Proteomes" id="UP000796880">
    <property type="component" value="Unassembled WGS sequence"/>
</dbReference>
<keyword evidence="1" id="KW-0732">Signal</keyword>
<gene>
    <name evidence="2" type="ORF">FNV43_RR16077</name>
</gene>
<evidence type="ECO:0000313" key="3">
    <source>
        <dbReference type="Proteomes" id="UP000796880"/>
    </source>
</evidence>
<dbReference type="GO" id="GO:0048731">
    <property type="term" value="P:system development"/>
    <property type="evidence" value="ECO:0007669"/>
    <property type="project" value="InterPro"/>
</dbReference>
<evidence type="ECO:0000313" key="2">
    <source>
        <dbReference type="EMBL" id="KAF3442161.1"/>
    </source>
</evidence>
<proteinExistence type="predicted"/>
<dbReference type="EMBL" id="VOIH02000007">
    <property type="protein sequence ID" value="KAF3442161.1"/>
    <property type="molecule type" value="Genomic_DNA"/>
</dbReference>
<organism evidence="2 3">
    <name type="scientific">Rhamnella rubrinervis</name>
    <dbReference type="NCBI Taxonomy" id="2594499"/>
    <lineage>
        <taxon>Eukaryota</taxon>
        <taxon>Viridiplantae</taxon>
        <taxon>Streptophyta</taxon>
        <taxon>Embryophyta</taxon>
        <taxon>Tracheophyta</taxon>
        <taxon>Spermatophyta</taxon>
        <taxon>Magnoliopsida</taxon>
        <taxon>eudicotyledons</taxon>
        <taxon>Gunneridae</taxon>
        <taxon>Pentapetalae</taxon>
        <taxon>rosids</taxon>
        <taxon>fabids</taxon>
        <taxon>Rosales</taxon>
        <taxon>Rhamnaceae</taxon>
        <taxon>rhamnoid group</taxon>
        <taxon>Rhamneae</taxon>
        <taxon>Rhamnella</taxon>
    </lineage>
</organism>
<accession>A0A8K0E4P2</accession>
<feature type="signal peptide" evidence="1">
    <location>
        <begin position="1"/>
        <end position="36"/>
    </location>
</feature>
<comment type="caution">
    <text evidence="2">The sequence shown here is derived from an EMBL/GenBank/DDBJ whole genome shotgun (WGS) entry which is preliminary data.</text>
</comment>
<sequence length="91" mass="9766">MNCVVKSKKQMGLKTELACLSLLLLVLLLLETACFAEGYGKIGRFKGGSGSVLGPVKSQSGFKGNAHKDGDEVFGVEKRKVYTGPNPLHNR</sequence>
<name>A0A8K0E4P2_9ROSA</name>
<feature type="chain" id="PRO_5035445351" evidence="1">
    <location>
        <begin position="37"/>
        <end position="91"/>
    </location>
</feature>
<dbReference type="InterPro" id="IPR033249">
    <property type="entry name" value="CLE_plant"/>
</dbReference>
<evidence type="ECO:0000256" key="1">
    <source>
        <dbReference type="SAM" id="SignalP"/>
    </source>
</evidence>
<dbReference type="OrthoDB" id="1405557at2759"/>
<keyword evidence="3" id="KW-1185">Reference proteome</keyword>
<dbReference type="PANTHER" id="PTHR34545:SF8">
    <property type="entry name" value="CLAVATA3_ESR (CLE)-RELATED PROTEIN 21"/>
    <property type="match status" value="1"/>
</dbReference>